<reference evidence="1" key="1">
    <citation type="submission" date="2023-10" db="EMBL/GenBank/DDBJ databases">
        <authorList>
            <person name="Chen Y."/>
            <person name="Shah S."/>
            <person name="Dougan E. K."/>
            <person name="Thang M."/>
            <person name="Chan C."/>
        </authorList>
    </citation>
    <scope>NUCLEOTIDE SEQUENCE [LARGE SCALE GENOMIC DNA]</scope>
</reference>
<sequence length="389" mass="40204">AIARHLAAAGAASAAGPRALRREISATKAEILAADAETAQAIQATLKGSTLAAKATKAMYDHGVGFALHGAPVKTAPRKRRTKAAEQIGQVAGVRRRQAIGAATRLVARGDDDAGARAWRHAVADRADGGHAALAGRGPAAATPAALERLGWTAAALNRGVTDNGATIKLEAIGGFTLRGQIRDSHQRWLPRWLWREAATRAPELTTVAVRGPLREVNGAKASTALQAQRSHARANRHAGCGGRSTARRLAWRCLALAADERNAIAGDSVLQAIHDAAAESDSEEPQFSQALVPMQMDGVSKALDTEEVRLRGLGGGSLLCTDGSALHEKAGTSAGGTHGAWGCVPAHLSRDANAGEIVAAARALDAGEIVAAARALEWRPLGPEGTLE</sequence>
<feature type="non-terminal residue" evidence="1">
    <location>
        <position position="1"/>
    </location>
</feature>
<proteinExistence type="predicted"/>
<comment type="caution">
    <text evidence="1">The sequence shown here is derived from an EMBL/GenBank/DDBJ whole genome shotgun (WGS) entry which is preliminary data.</text>
</comment>
<dbReference type="Proteomes" id="UP001189429">
    <property type="component" value="Unassembled WGS sequence"/>
</dbReference>
<keyword evidence="2" id="KW-1185">Reference proteome</keyword>
<gene>
    <name evidence="1" type="ORF">PCOR1329_LOCUS26333</name>
</gene>
<feature type="non-terminal residue" evidence="1">
    <location>
        <position position="389"/>
    </location>
</feature>
<name>A0ABN9S403_9DINO</name>
<evidence type="ECO:0000313" key="2">
    <source>
        <dbReference type="Proteomes" id="UP001189429"/>
    </source>
</evidence>
<dbReference type="EMBL" id="CAUYUJ010009338">
    <property type="protein sequence ID" value="CAK0826507.1"/>
    <property type="molecule type" value="Genomic_DNA"/>
</dbReference>
<accession>A0ABN9S403</accession>
<organism evidence="1 2">
    <name type="scientific">Prorocentrum cordatum</name>
    <dbReference type="NCBI Taxonomy" id="2364126"/>
    <lineage>
        <taxon>Eukaryota</taxon>
        <taxon>Sar</taxon>
        <taxon>Alveolata</taxon>
        <taxon>Dinophyceae</taxon>
        <taxon>Prorocentrales</taxon>
        <taxon>Prorocentraceae</taxon>
        <taxon>Prorocentrum</taxon>
    </lineage>
</organism>
<protein>
    <submittedName>
        <fullName evidence="1">Uncharacterized protein</fullName>
    </submittedName>
</protein>
<evidence type="ECO:0000313" key="1">
    <source>
        <dbReference type="EMBL" id="CAK0826507.1"/>
    </source>
</evidence>